<dbReference type="PANTHER" id="PTHR11559">
    <property type="entry name" value="CARBOXYLESTERASE"/>
    <property type="match status" value="1"/>
</dbReference>
<comment type="similarity">
    <text evidence="1 3">Belongs to the type-B carboxylesterase/lipase family.</text>
</comment>
<dbReference type="InterPro" id="IPR029058">
    <property type="entry name" value="AB_hydrolase_fold"/>
</dbReference>
<proteinExistence type="inferred from homology"/>
<accession>A0A8H7XY78</accession>
<dbReference type="PROSITE" id="PS00941">
    <property type="entry name" value="CARBOXYLESTERASE_B_2"/>
    <property type="match status" value="1"/>
</dbReference>
<reference evidence="5" key="1">
    <citation type="submission" date="2021-02" db="EMBL/GenBank/DDBJ databases">
        <title>Psilocybe cubensis genome.</title>
        <authorList>
            <person name="Mckernan K.J."/>
            <person name="Crawford S."/>
            <person name="Trippe A."/>
            <person name="Kane L.T."/>
            <person name="Mclaughlin S."/>
        </authorList>
    </citation>
    <scope>NUCLEOTIDE SEQUENCE [LARGE SCALE GENOMIC DNA]</scope>
    <source>
        <strain evidence="5">MGC-MH-2018</strain>
    </source>
</reference>
<name>A0A8H7XY78_PSICU</name>
<feature type="chain" id="PRO_5034338568" description="Carboxylic ester hydrolase" evidence="3">
    <location>
        <begin position="19"/>
        <end position="545"/>
    </location>
</feature>
<dbReference type="AlphaFoldDB" id="A0A8H7XY78"/>
<evidence type="ECO:0000259" key="4">
    <source>
        <dbReference type="Pfam" id="PF00135"/>
    </source>
</evidence>
<dbReference type="GO" id="GO:0016787">
    <property type="term" value="F:hydrolase activity"/>
    <property type="evidence" value="ECO:0007669"/>
    <property type="project" value="UniProtKB-KW"/>
</dbReference>
<evidence type="ECO:0000256" key="3">
    <source>
        <dbReference type="RuleBase" id="RU361235"/>
    </source>
</evidence>
<feature type="domain" description="Carboxylesterase type B" evidence="4">
    <location>
        <begin position="20"/>
        <end position="535"/>
    </location>
</feature>
<gene>
    <name evidence="5" type="ORF">JR316_007975</name>
</gene>
<evidence type="ECO:0000256" key="1">
    <source>
        <dbReference type="ARBA" id="ARBA00005964"/>
    </source>
</evidence>
<comment type="caution">
    <text evidence="5">The sequence shown here is derived from an EMBL/GenBank/DDBJ whole genome shotgun (WGS) entry which is preliminary data.</text>
</comment>
<dbReference type="InterPro" id="IPR019819">
    <property type="entry name" value="Carboxylesterase_B_CS"/>
</dbReference>
<feature type="signal peptide" evidence="3">
    <location>
        <begin position="1"/>
        <end position="18"/>
    </location>
</feature>
<dbReference type="EC" id="3.1.1.-" evidence="3"/>
<dbReference type="InterPro" id="IPR019826">
    <property type="entry name" value="Carboxylesterase_B_AS"/>
</dbReference>
<sequence length="545" mass="59365">MLLLNAVFFLLNPALANAAAVVNIGGSTIIGTEFKPSNVEFFGGIPYAEPPLGNLRLQPPVLLKSLPVKTLHAENFGLACLQTDLPRDTVSEDCLTLNIIRPAGISKKANLPVMVWVYGGANVIGGTSLYNGTEIVAHSVKRGTPIIFASMNYRLGPLGFPQGAEAGQKKILNLALEDQLTALEWIQENIGQFGGDKSKVTVFGESAGATAIRVHLQETRIDKFARAVILESTFSRPTFGPEAHEAAWQLFVASIPGCEAVANTPNTIDCIRQADTQSILQGLNGGQVFFFNGSNYQAVIDGPGGFLVDRPSVVPAKSRLPMLIGTNLDEGTIFTPQDTRSPDDIKNFILSATSPPVVSPAEQEAIIDRALAMYPDNPALGSPFNTGNDTFGLDGEYKRYAAIFADFIVQSTKRTMIQNRMDVGAKVFAYLFTDPDGVLIPDLIDTPPAPVAHSTEVFYVFGTLAKKTHTAVSLSSNMRDYWISFATSLDPNDNHGNVNRPRWEEYTQQNKVLLELNGHDTKTIPDNFREEQISFFQNNPDAFRR</sequence>
<dbReference type="PROSITE" id="PS00122">
    <property type="entry name" value="CARBOXYLESTERASE_B_1"/>
    <property type="match status" value="1"/>
</dbReference>
<dbReference type="OrthoDB" id="408631at2759"/>
<dbReference type="InterPro" id="IPR002018">
    <property type="entry name" value="CarbesteraseB"/>
</dbReference>
<protein>
    <recommendedName>
        <fullName evidence="3">Carboxylic ester hydrolase</fullName>
        <ecNumber evidence="3">3.1.1.-</ecNumber>
    </recommendedName>
</protein>
<keyword evidence="2 3" id="KW-0378">Hydrolase</keyword>
<organism evidence="5">
    <name type="scientific">Psilocybe cubensis</name>
    <name type="common">Psychedelic mushroom</name>
    <name type="synonym">Stropharia cubensis</name>
    <dbReference type="NCBI Taxonomy" id="181762"/>
    <lineage>
        <taxon>Eukaryota</taxon>
        <taxon>Fungi</taxon>
        <taxon>Dikarya</taxon>
        <taxon>Basidiomycota</taxon>
        <taxon>Agaricomycotina</taxon>
        <taxon>Agaricomycetes</taxon>
        <taxon>Agaricomycetidae</taxon>
        <taxon>Agaricales</taxon>
        <taxon>Agaricineae</taxon>
        <taxon>Strophariaceae</taxon>
        <taxon>Psilocybe</taxon>
    </lineage>
</organism>
<evidence type="ECO:0000256" key="2">
    <source>
        <dbReference type="ARBA" id="ARBA00022801"/>
    </source>
</evidence>
<dbReference type="InterPro" id="IPR050309">
    <property type="entry name" value="Type-B_Carboxylest/Lipase"/>
</dbReference>
<dbReference type="EMBL" id="JAFIQS010000007">
    <property type="protein sequence ID" value="KAG5167624.1"/>
    <property type="molecule type" value="Genomic_DNA"/>
</dbReference>
<dbReference type="SUPFAM" id="SSF53474">
    <property type="entry name" value="alpha/beta-Hydrolases"/>
    <property type="match status" value="1"/>
</dbReference>
<evidence type="ECO:0000313" key="5">
    <source>
        <dbReference type="EMBL" id="KAG5167624.1"/>
    </source>
</evidence>
<keyword evidence="3" id="KW-0732">Signal</keyword>
<dbReference type="Pfam" id="PF00135">
    <property type="entry name" value="COesterase"/>
    <property type="match status" value="1"/>
</dbReference>
<dbReference type="Gene3D" id="3.40.50.1820">
    <property type="entry name" value="alpha/beta hydrolase"/>
    <property type="match status" value="1"/>
</dbReference>